<evidence type="ECO:0000313" key="3">
    <source>
        <dbReference type="Proteomes" id="UP000002630"/>
    </source>
</evidence>
<evidence type="ECO:0008006" key="4">
    <source>
        <dbReference type="Google" id="ProtNLM"/>
    </source>
</evidence>
<keyword evidence="1" id="KW-0732">Signal</keyword>
<feature type="signal peptide" evidence="1">
    <location>
        <begin position="1"/>
        <end position="16"/>
    </location>
</feature>
<dbReference type="EMBL" id="FN648375">
    <property type="protein sequence ID" value="CBJ48406.1"/>
    <property type="molecule type" value="Genomic_DNA"/>
</dbReference>
<name>D7FQ74_ECTSI</name>
<feature type="chain" id="PRO_5003095390" description="Plastid lipid-associated protein/fibrillin conserved domain-containing protein" evidence="1">
    <location>
        <begin position="17"/>
        <end position="202"/>
    </location>
</feature>
<evidence type="ECO:0000256" key="1">
    <source>
        <dbReference type="SAM" id="SignalP"/>
    </source>
</evidence>
<keyword evidence="3" id="KW-1185">Reference proteome</keyword>
<dbReference type="AlphaFoldDB" id="D7FQ74"/>
<reference evidence="2 3" key="1">
    <citation type="journal article" date="2010" name="Nature">
        <title>The Ectocarpus genome and the independent evolution of multicellularity in brown algae.</title>
        <authorList>
            <person name="Cock J.M."/>
            <person name="Sterck L."/>
            <person name="Rouze P."/>
            <person name="Scornet D."/>
            <person name="Allen A.E."/>
            <person name="Amoutzias G."/>
            <person name="Anthouard V."/>
            <person name="Artiguenave F."/>
            <person name="Aury J.M."/>
            <person name="Badger J.H."/>
            <person name="Beszteri B."/>
            <person name="Billiau K."/>
            <person name="Bonnet E."/>
            <person name="Bothwell J.H."/>
            <person name="Bowler C."/>
            <person name="Boyen C."/>
            <person name="Brownlee C."/>
            <person name="Carrano C.J."/>
            <person name="Charrier B."/>
            <person name="Cho G.Y."/>
            <person name="Coelho S.M."/>
            <person name="Collen J."/>
            <person name="Corre E."/>
            <person name="Da Silva C."/>
            <person name="Delage L."/>
            <person name="Delaroque N."/>
            <person name="Dittami S.M."/>
            <person name="Doulbeau S."/>
            <person name="Elias M."/>
            <person name="Farnham G."/>
            <person name="Gachon C.M."/>
            <person name="Gschloessl B."/>
            <person name="Heesch S."/>
            <person name="Jabbari K."/>
            <person name="Jubin C."/>
            <person name="Kawai H."/>
            <person name="Kimura K."/>
            <person name="Kloareg B."/>
            <person name="Kupper F.C."/>
            <person name="Lang D."/>
            <person name="Le Bail A."/>
            <person name="Leblanc C."/>
            <person name="Lerouge P."/>
            <person name="Lohr M."/>
            <person name="Lopez P.J."/>
            <person name="Martens C."/>
            <person name="Maumus F."/>
            <person name="Michel G."/>
            <person name="Miranda-Saavedra D."/>
            <person name="Morales J."/>
            <person name="Moreau H."/>
            <person name="Motomura T."/>
            <person name="Nagasato C."/>
            <person name="Napoli C.A."/>
            <person name="Nelson D.R."/>
            <person name="Nyvall-Collen P."/>
            <person name="Peters A.F."/>
            <person name="Pommier C."/>
            <person name="Potin P."/>
            <person name="Poulain J."/>
            <person name="Quesneville H."/>
            <person name="Read B."/>
            <person name="Rensing S.A."/>
            <person name="Ritter A."/>
            <person name="Rousvoal S."/>
            <person name="Samanta M."/>
            <person name="Samson G."/>
            <person name="Schroeder D.C."/>
            <person name="Segurens B."/>
            <person name="Strittmatter M."/>
            <person name="Tonon T."/>
            <person name="Tregear J.W."/>
            <person name="Valentin K."/>
            <person name="von Dassow P."/>
            <person name="Yamagishi T."/>
            <person name="Van de Peer Y."/>
            <person name="Wincker P."/>
        </authorList>
    </citation>
    <scope>NUCLEOTIDE SEQUENCE [LARGE SCALE GENOMIC DNA]</scope>
    <source>
        <strain evidence="3">Ec32 / CCAP1310/4</strain>
    </source>
</reference>
<protein>
    <recommendedName>
        <fullName evidence="4">Plastid lipid-associated protein/fibrillin conserved domain-containing protein</fullName>
    </recommendedName>
</protein>
<gene>
    <name evidence="2" type="ORF">Esi_0002_0199</name>
</gene>
<dbReference type="InParanoid" id="D7FQ74"/>
<dbReference type="EMBL" id="FN649727">
    <property type="protein sequence ID" value="CBJ48406.1"/>
    <property type="molecule type" value="Genomic_DNA"/>
</dbReference>
<accession>D7FQ74</accession>
<sequence length="202" mass="21218">MNALAVLTLGLHATAAFVTSAGPHSRSTTAAGVHSAKAAISTSRADASRILASTGTGFFESLFGGQKTKEQNNSGETARLSEELFDFLTAEGAKPDDVAVMEKIEELEDGSVTNIAQALGDKLYVTVDGQGSPASTDTDLPYEVNVEVSRAWLHALGGKIPLDFIKGKGTTFVVYNDARLRIFRSDTGGVVVQTKADEVVPV</sequence>
<dbReference type="Proteomes" id="UP000002630">
    <property type="component" value="Linkage Group LG02"/>
</dbReference>
<dbReference type="OrthoDB" id="10317898at2759"/>
<evidence type="ECO:0000313" key="2">
    <source>
        <dbReference type="EMBL" id="CBJ48406.1"/>
    </source>
</evidence>
<proteinExistence type="predicted"/>
<organism evidence="2 3">
    <name type="scientific">Ectocarpus siliculosus</name>
    <name type="common">Brown alga</name>
    <name type="synonym">Conferva siliculosa</name>
    <dbReference type="NCBI Taxonomy" id="2880"/>
    <lineage>
        <taxon>Eukaryota</taxon>
        <taxon>Sar</taxon>
        <taxon>Stramenopiles</taxon>
        <taxon>Ochrophyta</taxon>
        <taxon>PX clade</taxon>
        <taxon>Phaeophyceae</taxon>
        <taxon>Ectocarpales</taxon>
        <taxon>Ectocarpaceae</taxon>
        <taxon>Ectocarpus</taxon>
    </lineage>
</organism>